<reference evidence="1 2" key="1">
    <citation type="journal article" date="2009" name="Proc. Natl. Acad. Sci. U.S.A.">
        <title>The genomic basis of trophic strategy in marine bacteria.</title>
        <authorList>
            <person name="Lauro F.M."/>
            <person name="McDougald D."/>
            <person name="Thomas T."/>
            <person name="Williams T.J."/>
            <person name="Egan S."/>
            <person name="Rice S."/>
            <person name="DeMaere M.Z."/>
            <person name="Ting L."/>
            <person name="Ertan H."/>
            <person name="Johnson J."/>
            <person name="Ferriera S."/>
            <person name="Lapidus A."/>
            <person name="Anderson I."/>
            <person name="Kyrpides N."/>
            <person name="Munk A.C."/>
            <person name="Detter C."/>
            <person name="Han C.S."/>
            <person name="Brown M.V."/>
            <person name="Robb F.T."/>
            <person name="Kjelleberg S."/>
            <person name="Cavicchioli R."/>
        </authorList>
    </citation>
    <scope>NUCLEOTIDE SEQUENCE [LARGE SCALE GENOMIC DNA]</scope>
    <source>
        <strain evidence="2">DSM 13593 / LMG 18877 / RB2256</strain>
    </source>
</reference>
<dbReference type="GO" id="GO:0034194">
    <property type="term" value="P:D-galactonate catabolic process"/>
    <property type="evidence" value="ECO:0007669"/>
    <property type="project" value="InterPro"/>
</dbReference>
<dbReference type="InterPro" id="IPR042257">
    <property type="entry name" value="DGOK_C"/>
</dbReference>
<dbReference type="Gene3D" id="3.30.420.300">
    <property type="entry name" value="2-keto-3-deoxy-galactonokinase, substrate binding domain"/>
    <property type="match status" value="1"/>
</dbReference>
<dbReference type="Gene3D" id="3.30.420.310">
    <property type="entry name" value="2-keto-3-deoxy-galactonokinase, C-terminal domain"/>
    <property type="match status" value="1"/>
</dbReference>
<dbReference type="GO" id="GO:0008671">
    <property type="term" value="F:2-dehydro-3-deoxygalactonokinase activity"/>
    <property type="evidence" value="ECO:0007669"/>
    <property type="project" value="UniProtKB-EC"/>
</dbReference>
<keyword evidence="1" id="KW-0808">Transferase</keyword>
<keyword evidence="1" id="KW-0418">Kinase</keyword>
<dbReference type="InterPro" id="IPR007729">
    <property type="entry name" value="DGOK"/>
</dbReference>
<dbReference type="HOGENOM" id="CLU_058005_2_0_5"/>
<dbReference type="STRING" id="317655.Sala_0743"/>
<dbReference type="SUPFAM" id="SSF53067">
    <property type="entry name" value="Actin-like ATPase domain"/>
    <property type="match status" value="1"/>
</dbReference>
<accession>Q1GV59</accession>
<dbReference type="EC" id="2.7.1.58" evidence="1"/>
<dbReference type="InterPro" id="IPR043129">
    <property type="entry name" value="ATPase_NBD"/>
</dbReference>
<dbReference type="OrthoDB" id="256574at2"/>
<dbReference type="AlphaFoldDB" id="Q1GV59"/>
<dbReference type="Proteomes" id="UP000006578">
    <property type="component" value="Chromosome"/>
</dbReference>
<dbReference type="InterPro" id="IPR042258">
    <property type="entry name" value="DGOK_N"/>
</dbReference>
<name>Q1GV59_SPHAL</name>
<evidence type="ECO:0000313" key="2">
    <source>
        <dbReference type="Proteomes" id="UP000006578"/>
    </source>
</evidence>
<organism evidence="1 2">
    <name type="scientific">Sphingopyxis alaskensis (strain DSM 13593 / LMG 18877 / RB2256)</name>
    <name type="common">Sphingomonas alaskensis</name>
    <dbReference type="NCBI Taxonomy" id="317655"/>
    <lineage>
        <taxon>Bacteria</taxon>
        <taxon>Pseudomonadati</taxon>
        <taxon>Pseudomonadota</taxon>
        <taxon>Alphaproteobacteria</taxon>
        <taxon>Sphingomonadales</taxon>
        <taxon>Sphingomonadaceae</taxon>
        <taxon>Sphingopyxis</taxon>
    </lineage>
</organism>
<protein>
    <submittedName>
        <fullName evidence="1">2-keto-3-deoxygalactonate kinase</fullName>
        <ecNumber evidence="1">2.7.1.58</ecNumber>
    </submittedName>
</protein>
<dbReference type="KEGG" id="sal:Sala_0743"/>
<evidence type="ECO:0000313" key="1">
    <source>
        <dbReference type="EMBL" id="ABF52463.1"/>
    </source>
</evidence>
<dbReference type="Pfam" id="PF05035">
    <property type="entry name" value="DGOK"/>
    <property type="match status" value="1"/>
</dbReference>
<proteinExistence type="predicted"/>
<gene>
    <name evidence="1" type="ordered locus">Sala_0743</name>
</gene>
<keyword evidence="2" id="KW-1185">Reference proteome</keyword>
<dbReference type="EMBL" id="CP000356">
    <property type="protein sequence ID" value="ABF52463.1"/>
    <property type="molecule type" value="Genomic_DNA"/>
</dbReference>
<dbReference type="RefSeq" id="WP_011541053.1">
    <property type="nucleotide sequence ID" value="NC_008048.1"/>
</dbReference>
<sequence length="299" mass="31693">MDWNEKYIAVDWGTTNRRAWLVDPSGNVSARFADNLGLMAVPPGGFEAAAADIRQQLGPWPMLLAGMVGSDQGWQQAPYVACPASAKMLADNIVWIDDNRSGIVPGVCQTSGHPDVMRGEEVQAIGAVNGSLVSPDAYICHPGTHAKWIRLERGQIAGFTTMMTGELFNLLRTGSILSPQMQSEAVDGDPFRAGLDAAFSGASLSSALFTVRAQYLLSNRPGDGASYASGLLIGSDVRAGLAQASPGEEIALIGRADLTRLYALAIESAGHGYRLIDGDRAFLAGIAAIVPYLEKERIS</sequence>
<dbReference type="eggNOG" id="COG3734">
    <property type="taxonomic scope" value="Bacteria"/>
</dbReference>
<dbReference type="CDD" id="cd24012">
    <property type="entry name" value="ASKHA_NBD_KDGal-kinase"/>
    <property type="match status" value="1"/>
</dbReference>